<keyword evidence="3" id="KW-1185">Reference proteome</keyword>
<evidence type="ECO:0000313" key="3">
    <source>
        <dbReference type="Proteomes" id="UP001324427"/>
    </source>
</evidence>
<evidence type="ECO:0000256" key="1">
    <source>
        <dbReference type="SAM" id="MobiDB-lite"/>
    </source>
</evidence>
<sequence>MAQDTERVPRLLTKRNLKRRGTWRRQRREAVAATKADRIARVLGTSASAASQREVTLDVNSELFPVQTDESNNLLIANTLDLDGTSEDRRTTGVTCDELQYVAPSSAQRQGPKVVGSRTERKRCASSDSHYGRNGIAQAPASPSRSTSKCQKRHSSSSADDVDFFGSPSTLDDLGIVGEQAKRLETSLSPTPKSLGGQLESGDSFWSAHSPGLDDRLLSITPELSEPQGLCAAALPSVIEDETGFFSGDDESTELILTELSQIASQHHKGVGSNFDSFFPPDSTALWIAASSQVERAEQSFFGSKAYAKTQQLNVVAAERTLPAPLTSFEQPSEPAALPGYQLSWRSEPVGIPLDATRIYAVRRGRNPGFYFAFEGQSGAEAQVRGFEGCLYQWYLIDEVGLEDACAFMNHDP</sequence>
<gene>
    <name evidence="2" type="ORF">LTR36_007830</name>
</gene>
<evidence type="ECO:0000313" key="2">
    <source>
        <dbReference type="EMBL" id="KAK4541533.1"/>
    </source>
</evidence>
<dbReference type="GO" id="GO:0003899">
    <property type="term" value="F:DNA-directed RNA polymerase activity"/>
    <property type="evidence" value="ECO:0007669"/>
    <property type="project" value="InterPro"/>
</dbReference>
<dbReference type="Pfam" id="PF03870">
    <property type="entry name" value="RNA_pol_Rpb8"/>
    <property type="match status" value="1"/>
</dbReference>
<dbReference type="SUPFAM" id="SSF50249">
    <property type="entry name" value="Nucleic acid-binding proteins"/>
    <property type="match status" value="1"/>
</dbReference>
<dbReference type="AlphaFoldDB" id="A0AAV9J8Z0"/>
<dbReference type="Proteomes" id="UP001324427">
    <property type="component" value="Unassembled WGS sequence"/>
</dbReference>
<protein>
    <submittedName>
        <fullName evidence="2">Uncharacterized protein</fullName>
    </submittedName>
</protein>
<feature type="non-terminal residue" evidence="2">
    <location>
        <position position="413"/>
    </location>
</feature>
<dbReference type="Gene3D" id="2.40.50.140">
    <property type="entry name" value="Nucleic acid-binding proteins"/>
    <property type="match status" value="1"/>
</dbReference>
<feature type="region of interest" description="Disordered" evidence="1">
    <location>
        <begin position="104"/>
        <end position="164"/>
    </location>
</feature>
<dbReference type="GO" id="GO:0006351">
    <property type="term" value="P:DNA-templated transcription"/>
    <property type="evidence" value="ECO:0007669"/>
    <property type="project" value="InterPro"/>
</dbReference>
<reference evidence="2 3" key="1">
    <citation type="submission" date="2021-11" db="EMBL/GenBank/DDBJ databases">
        <title>Black yeast isolated from Biological Soil Crust.</title>
        <authorList>
            <person name="Kurbessoian T."/>
        </authorList>
    </citation>
    <scope>NUCLEOTIDE SEQUENCE [LARGE SCALE GENOMIC DNA]</scope>
    <source>
        <strain evidence="2 3">CCFEE 5522</strain>
    </source>
</reference>
<comment type="caution">
    <text evidence="2">The sequence shown here is derived from an EMBL/GenBank/DDBJ whole genome shotgun (WGS) entry which is preliminary data.</text>
</comment>
<accession>A0AAV9J8Z0</accession>
<name>A0AAV9J8Z0_9PEZI</name>
<organism evidence="2 3">
    <name type="scientific">Oleoguttula mirabilis</name>
    <dbReference type="NCBI Taxonomy" id="1507867"/>
    <lineage>
        <taxon>Eukaryota</taxon>
        <taxon>Fungi</taxon>
        <taxon>Dikarya</taxon>
        <taxon>Ascomycota</taxon>
        <taxon>Pezizomycotina</taxon>
        <taxon>Dothideomycetes</taxon>
        <taxon>Dothideomycetidae</taxon>
        <taxon>Mycosphaerellales</taxon>
        <taxon>Teratosphaeriaceae</taxon>
        <taxon>Oleoguttula</taxon>
    </lineage>
</organism>
<proteinExistence type="predicted"/>
<dbReference type="InterPro" id="IPR012340">
    <property type="entry name" value="NA-bd_OB-fold"/>
</dbReference>
<dbReference type="EMBL" id="JAVFHQ010000051">
    <property type="protein sequence ID" value="KAK4541533.1"/>
    <property type="molecule type" value="Genomic_DNA"/>
</dbReference>
<dbReference type="InterPro" id="IPR005570">
    <property type="entry name" value="RPABC3"/>
</dbReference>